<evidence type="ECO:0000313" key="3">
    <source>
        <dbReference type="Proteomes" id="UP001549204"/>
    </source>
</evidence>
<dbReference type="EMBL" id="JBEPMC010000013">
    <property type="protein sequence ID" value="MET3582859.1"/>
    <property type="molecule type" value="Genomic_DNA"/>
</dbReference>
<sequence length="37" mass="4200">MTSLFVNQKVKTPKKPEPEKPHGPARNESYDDDTASR</sequence>
<evidence type="ECO:0000256" key="1">
    <source>
        <dbReference type="SAM" id="MobiDB-lite"/>
    </source>
</evidence>
<comment type="caution">
    <text evidence="2">The sequence shown here is derived from an EMBL/GenBank/DDBJ whole genome shotgun (WGS) entry which is preliminary data.</text>
</comment>
<evidence type="ECO:0000313" key="2">
    <source>
        <dbReference type="EMBL" id="MET3582859.1"/>
    </source>
</evidence>
<accession>A0ABV2GX37</accession>
<reference evidence="2 3" key="1">
    <citation type="submission" date="2024-06" db="EMBL/GenBank/DDBJ databases">
        <title>Genomic Encyclopedia of Type Strains, Phase IV (KMG-IV): sequencing the most valuable type-strain genomes for metagenomic binning, comparative biology and taxonomic classification.</title>
        <authorList>
            <person name="Goeker M."/>
        </authorList>
    </citation>
    <scope>NUCLEOTIDE SEQUENCE [LARGE SCALE GENOMIC DNA]</scope>
    <source>
        <strain evidence="2 3">DSM 100022</strain>
    </source>
</reference>
<name>A0ABV2GX37_9HYPH</name>
<feature type="region of interest" description="Disordered" evidence="1">
    <location>
        <begin position="1"/>
        <end position="37"/>
    </location>
</feature>
<keyword evidence="3" id="KW-1185">Reference proteome</keyword>
<protein>
    <submittedName>
        <fullName evidence="2">Uncharacterized protein</fullName>
    </submittedName>
</protein>
<gene>
    <name evidence="2" type="ORF">ABID19_005921</name>
</gene>
<dbReference type="Proteomes" id="UP001549204">
    <property type="component" value="Unassembled WGS sequence"/>
</dbReference>
<organism evidence="2 3">
    <name type="scientific">Mesorhizobium robiniae</name>
    <dbReference type="NCBI Taxonomy" id="559315"/>
    <lineage>
        <taxon>Bacteria</taxon>
        <taxon>Pseudomonadati</taxon>
        <taxon>Pseudomonadota</taxon>
        <taxon>Alphaproteobacteria</taxon>
        <taxon>Hyphomicrobiales</taxon>
        <taxon>Phyllobacteriaceae</taxon>
        <taxon>Mesorhizobium</taxon>
    </lineage>
</organism>
<proteinExistence type="predicted"/>